<keyword evidence="4" id="KW-1133">Transmembrane helix</keyword>
<dbReference type="Pfam" id="PF07730">
    <property type="entry name" value="HisKA_3"/>
    <property type="match status" value="1"/>
</dbReference>
<evidence type="ECO:0000313" key="6">
    <source>
        <dbReference type="EMBL" id="MFC4630198.1"/>
    </source>
</evidence>
<evidence type="ECO:0000313" key="7">
    <source>
        <dbReference type="Proteomes" id="UP001596011"/>
    </source>
</evidence>
<evidence type="ECO:0000256" key="1">
    <source>
        <dbReference type="ARBA" id="ARBA00022679"/>
    </source>
</evidence>
<dbReference type="EMBL" id="JBHSFI010000005">
    <property type="protein sequence ID" value="MFC4630198.1"/>
    <property type="molecule type" value="Genomic_DNA"/>
</dbReference>
<dbReference type="PANTHER" id="PTHR24421">
    <property type="entry name" value="NITRATE/NITRITE SENSOR PROTEIN NARX-RELATED"/>
    <property type="match status" value="1"/>
</dbReference>
<dbReference type="CDD" id="cd16917">
    <property type="entry name" value="HATPase_UhpB-NarQ-NarX-like"/>
    <property type="match status" value="1"/>
</dbReference>
<comment type="caution">
    <text evidence="6">The sequence shown here is derived from an EMBL/GenBank/DDBJ whole genome shotgun (WGS) entry which is preliminary data.</text>
</comment>
<organism evidence="6 7">
    <name type="scientific">Promicromonospora alba</name>
    <dbReference type="NCBI Taxonomy" id="1616110"/>
    <lineage>
        <taxon>Bacteria</taxon>
        <taxon>Bacillati</taxon>
        <taxon>Actinomycetota</taxon>
        <taxon>Actinomycetes</taxon>
        <taxon>Micrococcales</taxon>
        <taxon>Promicromonosporaceae</taxon>
        <taxon>Promicromonospora</taxon>
    </lineage>
</organism>
<evidence type="ECO:0000256" key="4">
    <source>
        <dbReference type="SAM" id="Phobius"/>
    </source>
</evidence>
<feature type="transmembrane region" description="Helical" evidence="4">
    <location>
        <begin position="12"/>
        <end position="30"/>
    </location>
</feature>
<dbReference type="InterPro" id="IPR036890">
    <property type="entry name" value="HATPase_C_sf"/>
</dbReference>
<dbReference type="SUPFAM" id="SSF55874">
    <property type="entry name" value="ATPase domain of HSP90 chaperone/DNA topoisomerase II/histidine kinase"/>
    <property type="match status" value="1"/>
</dbReference>
<feature type="transmembrane region" description="Helical" evidence="4">
    <location>
        <begin position="132"/>
        <end position="154"/>
    </location>
</feature>
<feature type="transmembrane region" description="Helical" evidence="4">
    <location>
        <begin position="36"/>
        <end position="55"/>
    </location>
</feature>
<dbReference type="PANTHER" id="PTHR24421:SF59">
    <property type="entry name" value="OXYGEN SENSOR HISTIDINE KINASE NREB"/>
    <property type="match status" value="1"/>
</dbReference>
<keyword evidence="4" id="KW-0812">Transmembrane</keyword>
<feature type="domain" description="Signal transduction histidine kinase subgroup 3 dimerisation and phosphoacceptor" evidence="5">
    <location>
        <begin position="185"/>
        <end position="247"/>
    </location>
</feature>
<evidence type="ECO:0000256" key="3">
    <source>
        <dbReference type="ARBA" id="ARBA00023012"/>
    </source>
</evidence>
<keyword evidence="2 6" id="KW-0418">Kinase</keyword>
<feature type="transmembrane region" description="Helical" evidence="4">
    <location>
        <begin position="85"/>
        <end position="102"/>
    </location>
</feature>
<accession>A0ABV9HKW5</accession>
<dbReference type="GO" id="GO:0016301">
    <property type="term" value="F:kinase activity"/>
    <property type="evidence" value="ECO:0007669"/>
    <property type="project" value="UniProtKB-KW"/>
</dbReference>
<sequence length="366" mass="39352">MRRLDTDGWSGLVMLAVSVAVAGPALLGVVDPAIPRGWWTVLFAVVIVALLLALFRERPDPAGYGLFAAAVVASWAVVLTAPHMGLLPVLLVVTAAVSVYLVPLRAGFLVVGLNTAVLAVAMALHGRDAVDALVTLGFYLLIQVATVLSSATLIREQRLRRELSEAHIELRAASALLTESARTAERLRISRDLHDLIGHQLTVLTLELEAARHREGEQAREHVDRANRVARDLLADVRLTVSELRTAPSDLTAALRQVVRGLPDLEVTVDVGADVQVNEDQVAALVRAVQEIVTNTIRHADARELWIEVAARPPGVVLTAVDDGRGYRELVPGNGLRGLTERFEALGGDVEFDGADGFRVTARVPA</sequence>
<name>A0ABV9HKW5_9MICO</name>
<dbReference type="InterPro" id="IPR050482">
    <property type="entry name" value="Sensor_HK_TwoCompSys"/>
</dbReference>
<evidence type="ECO:0000256" key="2">
    <source>
        <dbReference type="ARBA" id="ARBA00022777"/>
    </source>
</evidence>
<keyword evidence="1" id="KW-0808">Transferase</keyword>
<keyword evidence="3" id="KW-0902">Two-component regulatory system</keyword>
<dbReference type="RefSeq" id="WP_377137672.1">
    <property type="nucleotide sequence ID" value="NZ_JBHSFI010000005.1"/>
</dbReference>
<feature type="transmembrane region" description="Helical" evidence="4">
    <location>
        <begin position="62"/>
        <end position="79"/>
    </location>
</feature>
<keyword evidence="7" id="KW-1185">Reference proteome</keyword>
<evidence type="ECO:0000259" key="5">
    <source>
        <dbReference type="Pfam" id="PF07730"/>
    </source>
</evidence>
<keyword evidence="4" id="KW-0472">Membrane</keyword>
<reference evidence="7" key="1">
    <citation type="journal article" date="2019" name="Int. J. Syst. Evol. Microbiol.">
        <title>The Global Catalogue of Microorganisms (GCM) 10K type strain sequencing project: providing services to taxonomists for standard genome sequencing and annotation.</title>
        <authorList>
            <consortium name="The Broad Institute Genomics Platform"/>
            <consortium name="The Broad Institute Genome Sequencing Center for Infectious Disease"/>
            <person name="Wu L."/>
            <person name="Ma J."/>
        </authorList>
    </citation>
    <scope>NUCLEOTIDE SEQUENCE [LARGE SCALE GENOMIC DNA]</scope>
    <source>
        <strain evidence="7">CCUG 42722</strain>
    </source>
</reference>
<protein>
    <submittedName>
        <fullName evidence="6">Sensor histidine kinase</fullName>
    </submittedName>
</protein>
<dbReference type="InterPro" id="IPR011712">
    <property type="entry name" value="Sig_transdc_His_kin_sub3_dim/P"/>
</dbReference>
<gene>
    <name evidence="6" type="ORF">ACFO6V_18265</name>
</gene>
<dbReference type="Gene3D" id="3.30.565.10">
    <property type="entry name" value="Histidine kinase-like ATPase, C-terminal domain"/>
    <property type="match status" value="1"/>
</dbReference>
<dbReference type="Proteomes" id="UP001596011">
    <property type="component" value="Unassembled WGS sequence"/>
</dbReference>
<proteinExistence type="predicted"/>
<dbReference type="Gene3D" id="1.20.5.1930">
    <property type="match status" value="1"/>
</dbReference>